<evidence type="ECO:0000313" key="2">
    <source>
        <dbReference type="Proteomes" id="UP001162483"/>
    </source>
</evidence>
<comment type="caution">
    <text evidence="1">The sequence shown here is derived from an EMBL/GenBank/DDBJ whole genome shotgun (WGS) entry which is preliminary data.</text>
</comment>
<proteinExistence type="predicted"/>
<sequence length="82" mass="9173">MVINISFVSKGGRGLRCELVITMCDKLGRNILCSVFCPSEYLENTLHAFFMMKKGSGQHPGLEELKKVSDANAYNHVLHLKC</sequence>
<dbReference type="Proteomes" id="UP001162483">
    <property type="component" value="Unassembled WGS sequence"/>
</dbReference>
<accession>A0ABN9DDN5</accession>
<name>A0ABN9DDN5_9NEOB</name>
<dbReference type="EMBL" id="CATNWA010014340">
    <property type="protein sequence ID" value="CAI9570704.1"/>
    <property type="molecule type" value="Genomic_DNA"/>
</dbReference>
<evidence type="ECO:0000313" key="1">
    <source>
        <dbReference type="EMBL" id="CAI9570704.1"/>
    </source>
</evidence>
<reference evidence="1" key="1">
    <citation type="submission" date="2023-05" db="EMBL/GenBank/DDBJ databases">
        <authorList>
            <person name="Stuckert A."/>
        </authorList>
    </citation>
    <scope>NUCLEOTIDE SEQUENCE</scope>
</reference>
<organism evidence="1 2">
    <name type="scientific">Staurois parvus</name>
    <dbReference type="NCBI Taxonomy" id="386267"/>
    <lineage>
        <taxon>Eukaryota</taxon>
        <taxon>Metazoa</taxon>
        <taxon>Chordata</taxon>
        <taxon>Craniata</taxon>
        <taxon>Vertebrata</taxon>
        <taxon>Euteleostomi</taxon>
        <taxon>Amphibia</taxon>
        <taxon>Batrachia</taxon>
        <taxon>Anura</taxon>
        <taxon>Neobatrachia</taxon>
        <taxon>Ranoidea</taxon>
        <taxon>Ranidae</taxon>
        <taxon>Staurois</taxon>
    </lineage>
</organism>
<gene>
    <name evidence="1" type="ORF">SPARVUS_LOCUS7135521</name>
</gene>
<keyword evidence="2" id="KW-1185">Reference proteome</keyword>
<protein>
    <submittedName>
        <fullName evidence="1">Uncharacterized protein</fullName>
    </submittedName>
</protein>